<name>A0ABN9F0M8_9NEOB</name>
<evidence type="ECO:0000313" key="2">
    <source>
        <dbReference type="Proteomes" id="UP001162483"/>
    </source>
</evidence>
<dbReference type="EMBL" id="CATNWA010016184">
    <property type="protein sequence ID" value="CAI9590620.1"/>
    <property type="molecule type" value="Genomic_DNA"/>
</dbReference>
<evidence type="ECO:0000313" key="1">
    <source>
        <dbReference type="EMBL" id="CAI9590620.1"/>
    </source>
</evidence>
<protein>
    <submittedName>
        <fullName evidence="1">Uncharacterized protein</fullName>
    </submittedName>
</protein>
<sequence>MYVHIHTCTCMHTQTRTHTCTYTQTHVQIHTCTYTQTRVQIHTCTYTQTHEHRQNAHTHTHPIKSCSTSLFTHRARYCSLGGGREHSTHSFL</sequence>
<dbReference type="Proteomes" id="UP001162483">
    <property type="component" value="Unassembled WGS sequence"/>
</dbReference>
<organism evidence="1 2">
    <name type="scientific">Staurois parvus</name>
    <dbReference type="NCBI Taxonomy" id="386267"/>
    <lineage>
        <taxon>Eukaryota</taxon>
        <taxon>Metazoa</taxon>
        <taxon>Chordata</taxon>
        <taxon>Craniata</taxon>
        <taxon>Vertebrata</taxon>
        <taxon>Euteleostomi</taxon>
        <taxon>Amphibia</taxon>
        <taxon>Batrachia</taxon>
        <taxon>Anura</taxon>
        <taxon>Neobatrachia</taxon>
        <taxon>Ranoidea</taxon>
        <taxon>Ranidae</taxon>
        <taxon>Staurois</taxon>
    </lineage>
</organism>
<keyword evidence="2" id="KW-1185">Reference proteome</keyword>
<reference evidence="1" key="1">
    <citation type="submission" date="2023-05" db="EMBL/GenBank/DDBJ databases">
        <authorList>
            <person name="Stuckert A."/>
        </authorList>
    </citation>
    <scope>NUCLEOTIDE SEQUENCE</scope>
</reference>
<comment type="caution">
    <text evidence="1">The sequence shown here is derived from an EMBL/GenBank/DDBJ whole genome shotgun (WGS) entry which is preliminary data.</text>
</comment>
<gene>
    <name evidence="1" type="ORF">SPARVUS_LOCUS11070426</name>
</gene>
<proteinExistence type="predicted"/>
<accession>A0ABN9F0M8</accession>